<proteinExistence type="predicted"/>
<reference evidence="2" key="1">
    <citation type="submission" date="2020-10" db="EMBL/GenBank/DDBJ databases">
        <title>Phylogeny of dyella-like bacteria.</title>
        <authorList>
            <person name="Fu J."/>
        </authorList>
    </citation>
    <scope>NUCLEOTIDE SEQUENCE</scope>
    <source>
        <strain evidence="2">DHON07</strain>
    </source>
</reference>
<sequence length="349" mass="35533">MQQKLKFALLAGLVGAACMPALVAAQDASAYAQSGDEAVGPIESVAREAWREDVAAIATPAEGCFHATYPSIVWRQVGCNVVTPREHPVLRRAAFGAAQTTGNGADYALKAAGHISQTVGTFPSVKGVTSEKGVGVAAFGGGGILGPNEYTLQINSNADSSTAACKGHSGCVIWQQFIYSPDYSVQGEAAVFMQYWLINYGGSSCPSGWGSDGQGDCYRNSAATTAPDVPITKLASLKLSGSVVSGGKDTVIFTDGTEAYSSSGKDSVTDLAGVWNESEFNVVGNAGGSEADFNSGSSVGVKVAVSDGSKTAPTCAKDAGTTGETNNLNLGSCTTASGTTPSIQFTESN</sequence>
<evidence type="ECO:0000313" key="3">
    <source>
        <dbReference type="Proteomes" id="UP001430193"/>
    </source>
</evidence>
<dbReference type="PROSITE" id="PS51257">
    <property type="entry name" value="PROKAR_LIPOPROTEIN"/>
    <property type="match status" value="1"/>
</dbReference>
<dbReference type="RefSeq" id="WP_204632738.1">
    <property type="nucleotide sequence ID" value="NZ_BSOC01000005.1"/>
</dbReference>
<organism evidence="2 3">
    <name type="scientific">Dyella mobilis</name>
    <dbReference type="NCBI Taxonomy" id="1849582"/>
    <lineage>
        <taxon>Bacteria</taxon>
        <taxon>Pseudomonadati</taxon>
        <taxon>Pseudomonadota</taxon>
        <taxon>Gammaproteobacteria</taxon>
        <taxon>Lysobacterales</taxon>
        <taxon>Rhodanobacteraceae</taxon>
        <taxon>Dyella</taxon>
    </lineage>
</organism>
<feature type="signal peptide" evidence="1">
    <location>
        <begin position="1"/>
        <end position="24"/>
    </location>
</feature>
<keyword evidence="3" id="KW-1185">Reference proteome</keyword>
<evidence type="ECO:0008006" key="4">
    <source>
        <dbReference type="Google" id="ProtNLM"/>
    </source>
</evidence>
<name>A0ABS2KJ05_9GAMM</name>
<dbReference type="Proteomes" id="UP001430193">
    <property type="component" value="Unassembled WGS sequence"/>
</dbReference>
<accession>A0ABS2KJ05</accession>
<feature type="chain" id="PRO_5046345943" description="Secreted protein" evidence="1">
    <location>
        <begin position="25"/>
        <end position="349"/>
    </location>
</feature>
<gene>
    <name evidence="2" type="ORF">ISS99_16545</name>
</gene>
<keyword evidence="1" id="KW-0732">Signal</keyword>
<comment type="caution">
    <text evidence="2">The sequence shown here is derived from an EMBL/GenBank/DDBJ whole genome shotgun (WGS) entry which is preliminary data.</text>
</comment>
<evidence type="ECO:0000313" key="2">
    <source>
        <dbReference type="EMBL" id="MBM7131136.1"/>
    </source>
</evidence>
<dbReference type="EMBL" id="JADIKF010000040">
    <property type="protein sequence ID" value="MBM7131136.1"/>
    <property type="molecule type" value="Genomic_DNA"/>
</dbReference>
<evidence type="ECO:0000256" key="1">
    <source>
        <dbReference type="SAM" id="SignalP"/>
    </source>
</evidence>
<protein>
    <recommendedName>
        <fullName evidence="4">Secreted protein</fullName>
    </recommendedName>
</protein>